<keyword evidence="2" id="KW-1185">Reference proteome</keyword>
<dbReference type="Proteomes" id="UP000249134">
    <property type="component" value="Chromosome 1"/>
</dbReference>
<reference evidence="1 2" key="1">
    <citation type="submission" date="2018-06" db="EMBL/GenBank/DDBJ databases">
        <authorList>
            <consortium name="Pathogen Informatics"/>
            <person name="Doyle S."/>
        </authorList>
    </citation>
    <scope>NUCLEOTIDE SEQUENCE [LARGE SCALE GENOMIC DNA]</scope>
    <source>
        <strain evidence="1 2">NCTC4824</strain>
    </source>
</reference>
<proteinExistence type="predicted"/>
<evidence type="ECO:0000313" key="1">
    <source>
        <dbReference type="EMBL" id="SQI52379.1"/>
    </source>
</evidence>
<gene>
    <name evidence="1" type="ORF">NCTC4824_00406</name>
</gene>
<evidence type="ECO:0000313" key="2">
    <source>
        <dbReference type="Proteomes" id="UP000249134"/>
    </source>
</evidence>
<sequence length="153" mass="16859">MEKEKQAVAMQLLKADEANGVTLEDEMYQQLAGLVEANPDIGVTDDFSIHPIDLVDTKAGESVLLFIGINRLEKPIKNIKFEYTTGVKTNGSVDYVFDREEVSLSESFAGVIQPGHAIPFTIPVTEEGGALLQLMTEENKVVKLENATFELEE</sequence>
<accession>A0A2X4VQ63</accession>
<dbReference type="AlphaFoldDB" id="A0A2X4VQ63"/>
<name>A0A2X4VQ63_LEDLE</name>
<organism evidence="1 2">
    <name type="scientific">Lederbergia lenta</name>
    <name type="common">Bacillus lentus</name>
    <dbReference type="NCBI Taxonomy" id="1467"/>
    <lineage>
        <taxon>Bacteria</taxon>
        <taxon>Bacillati</taxon>
        <taxon>Bacillota</taxon>
        <taxon>Bacilli</taxon>
        <taxon>Bacillales</taxon>
        <taxon>Bacillaceae</taxon>
        <taxon>Lederbergia</taxon>
    </lineage>
</organism>
<dbReference type="KEGG" id="blen:NCTC4824_00406"/>
<dbReference type="EMBL" id="LS483476">
    <property type="protein sequence ID" value="SQI52379.1"/>
    <property type="molecule type" value="Genomic_DNA"/>
</dbReference>
<protein>
    <submittedName>
        <fullName evidence="1">Uncharacterized protein</fullName>
    </submittedName>
</protein>